<evidence type="ECO:0000313" key="10">
    <source>
        <dbReference type="EMBL" id="QBD82058.1"/>
    </source>
</evidence>
<accession>A0A4P6K1K8</accession>
<comment type="cofactor">
    <cofactor evidence="6">
        <name>FAD</name>
        <dbReference type="ChEBI" id="CHEBI:57692"/>
    </cofactor>
    <text evidence="6">Binds 1 FAD per subunit.</text>
</comment>
<evidence type="ECO:0000256" key="2">
    <source>
        <dbReference type="ARBA" id="ARBA00022630"/>
    </source>
</evidence>
<name>A0A4P6K1K8_KTERU</name>
<dbReference type="FunFam" id="3.30.390.30:FF:000001">
    <property type="entry name" value="Dihydrolipoyl dehydrogenase"/>
    <property type="match status" value="1"/>
</dbReference>
<keyword evidence="6" id="KW-0520">NAD</keyword>
<dbReference type="PRINTS" id="PR00411">
    <property type="entry name" value="PNDRDTASEI"/>
</dbReference>
<dbReference type="InterPro" id="IPR036188">
    <property type="entry name" value="FAD/NAD-bd_sf"/>
</dbReference>
<evidence type="ECO:0000256" key="5">
    <source>
        <dbReference type="PIRSR" id="PIRSR000350-2"/>
    </source>
</evidence>
<feature type="disulfide bond" description="Redox-active" evidence="7">
    <location>
        <begin position="44"/>
        <end position="49"/>
    </location>
</feature>
<dbReference type="InterPro" id="IPR001100">
    <property type="entry name" value="Pyr_nuc-diS_OxRdtase"/>
</dbReference>
<dbReference type="Gene3D" id="3.50.50.60">
    <property type="entry name" value="FAD/NAD(P)-binding domain"/>
    <property type="match status" value="2"/>
</dbReference>
<dbReference type="GO" id="GO:0050660">
    <property type="term" value="F:flavin adenine dinucleotide binding"/>
    <property type="evidence" value="ECO:0007669"/>
    <property type="project" value="TreeGrafter"/>
</dbReference>
<dbReference type="GO" id="GO:0003955">
    <property type="term" value="F:NAD(P)H dehydrogenase (quinone) activity"/>
    <property type="evidence" value="ECO:0007669"/>
    <property type="project" value="TreeGrafter"/>
</dbReference>
<dbReference type="EMBL" id="CP035758">
    <property type="protein sequence ID" value="QBD82058.1"/>
    <property type="molecule type" value="Genomic_DNA"/>
</dbReference>
<dbReference type="PANTHER" id="PTHR43014:SF2">
    <property type="entry name" value="MERCURIC REDUCTASE"/>
    <property type="match status" value="1"/>
</dbReference>
<dbReference type="InterPro" id="IPR016156">
    <property type="entry name" value="FAD/NAD-linked_Rdtase_dimer_sf"/>
</dbReference>
<feature type="domain" description="Pyridine nucleotide-disulphide oxidoreductase dimerisation" evidence="8">
    <location>
        <begin position="350"/>
        <end position="457"/>
    </location>
</feature>
<feature type="active site" description="Proton acceptor" evidence="5">
    <location>
        <position position="448"/>
    </location>
</feature>
<keyword evidence="4" id="KW-0560">Oxidoreductase</keyword>
<keyword evidence="2" id="KW-0285">Flavoprotein</keyword>
<dbReference type="Pfam" id="PF07992">
    <property type="entry name" value="Pyr_redox_2"/>
    <property type="match status" value="1"/>
</dbReference>
<gene>
    <name evidence="10" type="ORF">EPA93_41200</name>
</gene>
<dbReference type="PIRSF" id="PIRSF000350">
    <property type="entry name" value="Mercury_reductase_MerA"/>
    <property type="match status" value="1"/>
</dbReference>
<reference evidence="10 11" key="1">
    <citation type="submission" date="2019-01" db="EMBL/GenBank/DDBJ databases">
        <title>Ktedonosporobacter rubrisoli SCAWS-G2.</title>
        <authorList>
            <person name="Huang Y."/>
            <person name="Yan B."/>
        </authorList>
    </citation>
    <scope>NUCLEOTIDE SEQUENCE [LARGE SCALE GENOMIC DNA]</scope>
    <source>
        <strain evidence="10 11">SCAWS-G2</strain>
    </source>
</reference>
<dbReference type="OrthoDB" id="9800167at2"/>
<dbReference type="InterPro" id="IPR004099">
    <property type="entry name" value="Pyr_nucl-diS_OxRdtase_dimer"/>
</dbReference>
<feature type="binding site" evidence="6">
    <location>
        <position position="315"/>
    </location>
    <ligand>
        <name>FAD</name>
        <dbReference type="ChEBI" id="CHEBI:57692"/>
    </ligand>
</feature>
<keyword evidence="11" id="KW-1185">Reference proteome</keyword>
<evidence type="ECO:0000256" key="6">
    <source>
        <dbReference type="PIRSR" id="PIRSR000350-3"/>
    </source>
</evidence>
<dbReference type="SUPFAM" id="SSF55424">
    <property type="entry name" value="FAD/NAD-linked reductases, dimerisation (C-terminal) domain"/>
    <property type="match status" value="1"/>
</dbReference>
<dbReference type="Proteomes" id="UP000290365">
    <property type="component" value="Chromosome"/>
</dbReference>
<feature type="binding site" evidence="6">
    <location>
        <position position="274"/>
    </location>
    <ligand>
        <name>NAD(+)</name>
        <dbReference type="ChEBI" id="CHEBI:57540"/>
    </ligand>
</feature>
<dbReference type="Gene3D" id="3.30.390.30">
    <property type="match status" value="1"/>
</dbReference>
<dbReference type="KEGG" id="kbs:EPA93_41200"/>
<comment type="similarity">
    <text evidence="1">Belongs to the class-I pyridine nucleotide-disulfide oxidoreductase family.</text>
</comment>
<feature type="binding site" evidence="6">
    <location>
        <position position="53"/>
    </location>
    <ligand>
        <name>FAD</name>
        <dbReference type="ChEBI" id="CHEBI:57692"/>
    </ligand>
</feature>
<dbReference type="PANTHER" id="PTHR43014">
    <property type="entry name" value="MERCURIC REDUCTASE"/>
    <property type="match status" value="1"/>
</dbReference>
<evidence type="ECO:0000256" key="7">
    <source>
        <dbReference type="PIRSR" id="PIRSR000350-4"/>
    </source>
</evidence>
<keyword evidence="3 6" id="KW-0274">FAD</keyword>
<organism evidence="10 11">
    <name type="scientific">Ktedonosporobacter rubrisoli</name>
    <dbReference type="NCBI Taxonomy" id="2509675"/>
    <lineage>
        <taxon>Bacteria</taxon>
        <taxon>Bacillati</taxon>
        <taxon>Chloroflexota</taxon>
        <taxon>Ktedonobacteria</taxon>
        <taxon>Ktedonobacterales</taxon>
        <taxon>Ktedonosporobacteraceae</taxon>
        <taxon>Ktedonosporobacter</taxon>
    </lineage>
</organism>
<dbReference type="AlphaFoldDB" id="A0A4P6K1K8"/>
<dbReference type="PRINTS" id="PR00368">
    <property type="entry name" value="FADPNR"/>
</dbReference>
<proteinExistence type="inferred from homology"/>
<evidence type="ECO:0000256" key="4">
    <source>
        <dbReference type="ARBA" id="ARBA00023002"/>
    </source>
</evidence>
<dbReference type="InterPro" id="IPR023753">
    <property type="entry name" value="FAD/NAD-binding_dom"/>
</dbReference>
<evidence type="ECO:0000259" key="8">
    <source>
        <dbReference type="Pfam" id="PF02852"/>
    </source>
</evidence>
<keyword evidence="6" id="KW-0547">Nucleotide-binding</keyword>
<protein>
    <submittedName>
        <fullName evidence="10">Mercuric reductase</fullName>
    </submittedName>
</protein>
<dbReference type="Pfam" id="PF02852">
    <property type="entry name" value="Pyr_redox_dim"/>
    <property type="match status" value="1"/>
</dbReference>
<feature type="binding site" evidence="6">
    <location>
        <begin position="183"/>
        <end position="190"/>
    </location>
    <ligand>
        <name>NAD(+)</name>
        <dbReference type="ChEBI" id="CHEBI:57540"/>
    </ligand>
</feature>
<dbReference type="RefSeq" id="WP_129893118.1">
    <property type="nucleotide sequence ID" value="NZ_CP035758.1"/>
</dbReference>
<evidence type="ECO:0000313" key="11">
    <source>
        <dbReference type="Proteomes" id="UP000290365"/>
    </source>
</evidence>
<sequence length="462" mass="49522">MSQNLSYDAIVIGAGQVGVPLATSLAQAGRKTAIVERVHVGGTCINEGCTPTKTMVASARAAYLARRGADYGVHSGAISIDMRKVRERKRAIVESFRGGSQRRIENAKVDLFMGEAHFVGPKVVEVNLNAGGGICQLSAPLLFINVGDRPARMSLAGIEQVATLDSTSIMELDVVPEHLLVLGGGYVGLEFAQMFRRFGSKVSIVHHGAHLLSREDEDVADEVAKILREDGIEILLEAQPVRVEQNAGGSICLFVRSDGTEKVLEGSHLLVAVGRTPNTDSLNLSAAGVQLDKHGYVQVNERLETNVPGIYALGDAKGGPAFTHISYDDFRIIRTNLLESGNASIAGRLVPYTVYIDPQLGRVGLSEKEAKAQGRHIKLAKMPMSYVARALEVDETRGFMKVIVDAQTSQILGCAILGIEGGEIMGILEVAMLGKVPYTVLRDAVFAHPSLAESLNNLFAML</sequence>
<evidence type="ECO:0000256" key="1">
    <source>
        <dbReference type="ARBA" id="ARBA00007532"/>
    </source>
</evidence>
<evidence type="ECO:0000256" key="3">
    <source>
        <dbReference type="ARBA" id="ARBA00022827"/>
    </source>
</evidence>
<feature type="domain" description="FAD/NAD(P)-binding" evidence="9">
    <location>
        <begin position="7"/>
        <end position="326"/>
    </location>
</feature>
<evidence type="ECO:0000259" key="9">
    <source>
        <dbReference type="Pfam" id="PF07992"/>
    </source>
</evidence>
<dbReference type="SUPFAM" id="SSF51905">
    <property type="entry name" value="FAD/NAD(P)-binding domain"/>
    <property type="match status" value="1"/>
</dbReference>